<name>E8T8S2_MESCW</name>
<dbReference type="OrthoDB" id="8097940at2"/>
<dbReference type="EMBL" id="CP002447">
    <property type="protein sequence ID" value="ADV12970.1"/>
    <property type="molecule type" value="Genomic_DNA"/>
</dbReference>
<gene>
    <name evidence="1" type="ordered locus">Mesci_3853</name>
</gene>
<accession>E8T8S2</accession>
<evidence type="ECO:0000313" key="1">
    <source>
        <dbReference type="EMBL" id="ADV12970.1"/>
    </source>
</evidence>
<dbReference type="PATRIC" id="fig|765698.3.peg.4348"/>
<dbReference type="Proteomes" id="UP000007471">
    <property type="component" value="Chromosome"/>
</dbReference>
<dbReference type="HOGENOM" id="CLU_1641734_0_0_5"/>
<evidence type="ECO:0000313" key="2">
    <source>
        <dbReference type="Proteomes" id="UP000007471"/>
    </source>
</evidence>
<dbReference type="AlphaFoldDB" id="E8T8S2"/>
<dbReference type="KEGG" id="mci:Mesci_3853"/>
<dbReference type="RefSeq" id="WP_013531636.1">
    <property type="nucleotide sequence ID" value="NC_014923.1"/>
</dbReference>
<sequence length="161" mass="17792">MQVTRTFSHREFGHLGEATLAVEKGKWTLDGQALPDPSVEYLMGFALQSLQDAYAGAKSQEAASAAFDAKRKRLIEGAIGRTAGPAEEPHVRFIRQMVRNALSPDNKARYEQTEAKDRNKFLMVLFTGLPTSKRERLDAQARTAHEASLAAKAATEFELTI</sequence>
<reference evidence="2" key="1">
    <citation type="submission" date="2011-01" db="EMBL/GenBank/DDBJ databases">
        <title>Complete sequence of chromosome of Mesorhizobium ciceri bv. biserrulae WSM1271.</title>
        <authorList>
            <person name="Lucas S."/>
            <person name="Copeland A."/>
            <person name="Lapidus A."/>
            <person name="Cheng J.-F."/>
            <person name="Goodwin L."/>
            <person name="Pitluck S."/>
            <person name="Teshima H."/>
            <person name="Detter J.C."/>
            <person name="Han C."/>
            <person name="Tapia R."/>
            <person name="Land M."/>
            <person name="Hauser L."/>
            <person name="Kyrpides N."/>
            <person name="Ivanova N."/>
            <person name="Nandasena K."/>
            <person name="Reeve W.G."/>
            <person name="Howieson J.G."/>
            <person name="O'Hara G."/>
            <person name="Tiwari R.P."/>
            <person name="Woyke T."/>
        </authorList>
    </citation>
    <scope>NUCLEOTIDE SEQUENCE [LARGE SCALE GENOMIC DNA]</scope>
    <source>
        <strain evidence="2">HAMBI 2942 / LMG 23838 / WSM1271</strain>
    </source>
</reference>
<proteinExistence type="predicted"/>
<protein>
    <submittedName>
        <fullName evidence="1">Uncharacterized protein</fullName>
    </submittedName>
</protein>
<organism evidence="1 2">
    <name type="scientific">Mesorhizobium ciceri biovar biserrulae (strain HAMBI 2942 / LMG 23838 / WSM1271)</name>
    <dbReference type="NCBI Taxonomy" id="765698"/>
    <lineage>
        <taxon>Bacteria</taxon>
        <taxon>Pseudomonadati</taxon>
        <taxon>Pseudomonadota</taxon>
        <taxon>Alphaproteobacteria</taxon>
        <taxon>Hyphomicrobiales</taxon>
        <taxon>Phyllobacteriaceae</taxon>
        <taxon>Mesorhizobium</taxon>
    </lineage>
</organism>